<dbReference type="InterPro" id="IPR036922">
    <property type="entry name" value="Rieske_2Fe-2S_sf"/>
</dbReference>
<dbReference type="InterPro" id="IPR017941">
    <property type="entry name" value="Rieske_2Fe-2S"/>
</dbReference>
<comment type="cofactor">
    <cofactor evidence="5">
        <name>[2Fe-2S] cluster</name>
        <dbReference type="ChEBI" id="CHEBI:190135"/>
    </cofactor>
</comment>
<reference evidence="8 9" key="1">
    <citation type="submission" date="2019-12" db="EMBL/GenBank/DDBJ databases">
        <title>Chitinophaga sp. strain ysch24 (GDMCC 1.1355), whole genome shotgun sequence.</title>
        <authorList>
            <person name="Zhang X."/>
        </authorList>
    </citation>
    <scope>NUCLEOTIDE SEQUENCE [LARGE SCALE GENOMIC DNA]</scope>
    <source>
        <strain evidence="9">ysch24</strain>
    </source>
</reference>
<keyword evidence="1" id="KW-0001">2Fe-2S</keyword>
<evidence type="ECO:0000259" key="7">
    <source>
        <dbReference type="PROSITE" id="PS51296"/>
    </source>
</evidence>
<keyword evidence="2" id="KW-0479">Metal-binding</keyword>
<dbReference type="RefSeq" id="WP_157304363.1">
    <property type="nucleotide sequence ID" value="NZ_WRXN01000001.1"/>
</dbReference>
<proteinExistence type="inferred from homology"/>
<keyword evidence="3" id="KW-0408">Iron</keyword>
<keyword evidence="9" id="KW-1185">Reference proteome</keyword>
<dbReference type="AlphaFoldDB" id="A0A7K1TYZ6"/>
<comment type="caution">
    <text evidence="8">The sequence shown here is derived from an EMBL/GenBank/DDBJ whole genome shotgun (WGS) entry which is preliminary data.</text>
</comment>
<dbReference type="PANTHER" id="PTHR21496:SF0">
    <property type="entry name" value="RIESKE DOMAIN-CONTAINING PROTEIN"/>
    <property type="match status" value="1"/>
</dbReference>
<evidence type="ECO:0000256" key="1">
    <source>
        <dbReference type="ARBA" id="ARBA00022714"/>
    </source>
</evidence>
<name>A0A7K1TYZ6_9BACT</name>
<dbReference type="EMBL" id="WRXN01000001">
    <property type="protein sequence ID" value="MVT06995.1"/>
    <property type="molecule type" value="Genomic_DNA"/>
</dbReference>
<evidence type="ECO:0000256" key="2">
    <source>
        <dbReference type="ARBA" id="ARBA00022723"/>
    </source>
</evidence>
<accession>A0A7K1TYZ6</accession>
<evidence type="ECO:0000256" key="3">
    <source>
        <dbReference type="ARBA" id="ARBA00023004"/>
    </source>
</evidence>
<dbReference type="PANTHER" id="PTHR21496">
    <property type="entry name" value="FERREDOXIN-RELATED"/>
    <property type="match status" value="1"/>
</dbReference>
<sequence>MAKQYNWHRLSDLYVIDGEITVIEVSGKKICMTRYNGQLYAFAYKCPHAGGIMADGYIDDSGNVVCPLHRYRFNVKNGYNSSGEGFYLKTYPLEDREDGIYLGLEKTGLFGW</sequence>
<dbReference type="Gene3D" id="2.102.10.10">
    <property type="entry name" value="Rieske [2Fe-2S] iron-sulphur domain"/>
    <property type="match status" value="1"/>
</dbReference>
<dbReference type="Pfam" id="PF00355">
    <property type="entry name" value="Rieske"/>
    <property type="match status" value="1"/>
</dbReference>
<evidence type="ECO:0000313" key="9">
    <source>
        <dbReference type="Proteomes" id="UP000461730"/>
    </source>
</evidence>
<evidence type="ECO:0000256" key="6">
    <source>
        <dbReference type="ARBA" id="ARBA00038001"/>
    </source>
</evidence>
<feature type="domain" description="Rieske" evidence="7">
    <location>
        <begin position="7"/>
        <end position="102"/>
    </location>
</feature>
<dbReference type="GO" id="GO:0046872">
    <property type="term" value="F:metal ion binding"/>
    <property type="evidence" value="ECO:0007669"/>
    <property type="project" value="UniProtKB-KW"/>
</dbReference>
<organism evidence="8 9">
    <name type="scientific">Chitinophaga tropicalis</name>
    <dbReference type="NCBI Taxonomy" id="2683588"/>
    <lineage>
        <taxon>Bacteria</taxon>
        <taxon>Pseudomonadati</taxon>
        <taxon>Bacteroidota</taxon>
        <taxon>Chitinophagia</taxon>
        <taxon>Chitinophagales</taxon>
        <taxon>Chitinophagaceae</taxon>
        <taxon>Chitinophaga</taxon>
    </lineage>
</organism>
<keyword evidence="4" id="KW-0411">Iron-sulfur</keyword>
<gene>
    <name evidence="8" type="ORF">GO493_01890</name>
</gene>
<comment type="similarity">
    <text evidence="6">Belongs to the bacterial ring-hydroxylating dioxygenase ferredoxin component family.</text>
</comment>
<dbReference type="SUPFAM" id="SSF50022">
    <property type="entry name" value="ISP domain"/>
    <property type="match status" value="1"/>
</dbReference>
<evidence type="ECO:0000256" key="4">
    <source>
        <dbReference type="ARBA" id="ARBA00023014"/>
    </source>
</evidence>
<dbReference type="PROSITE" id="PS51296">
    <property type="entry name" value="RIESKE"/>
    <property type="match status" value="1"/>
</dbReference>
<evidence type="ECO:0000313" key="8">
    <source>
        <dbReference type="EMBL" id="MVT06995.1"/>
    </source>
</evidence>
<dbReference type="Proteomes" id="UP000461730">
    <property type="component" value="Unassembled WGS sequence"/>
</dbReference>
<dbReference type="GO" id="GO:0051537">
    <property type="term" value="F:2 iron, 2 sulfur cluster binding"/>
    <property type="evidence" value="ECO:0007669"/>
    <property type="project" value="UniProtKB-KW"/>
</dbReference>
<protein>
    <submittedName>
        <fullName evidence="8">Rieske 2Fe-2S domain-containing protein</fullName>
    </submittedName>
</protein>
<evidence type="ECO:0000256" key="5">
    <source>
        <dbReference type="ARBA" id="ARBA00034078"/>
    </source>
</evidence>